<dbReference type="InterPro" id="IPR004013">
    <property type="entry name" value="PHP_dom"/>
</dbReference>
<dbReference type="GO" id="GO:0005829">
    <property type="term" value="C:cytosol"/>
    <property type="evidence" value="ECO:0007669"/>
    <property type="project" value="TreeGrafter"/>
</dbReference>
<dbReference type="CDD" id="cd07436">
    <property type="entry name" value="PHP_PolX"/>
    <property type="match status" value="1"/>
</dbReference>
<dbReference type="SMART" id="SM00481">
    <property type="entry name" value="POLIIIAc"/>
    <property type="match status" value="1"/>
</dbReference>
<organism evidence="3 4">
    <name type="scientific">Desulfuribacillus stibiiarsenatis</name>
    <dbReference type="NCBI Taxonomy" id="1390249"/>
    <lineage>
        <taxon>Bacteria</taxon>
        <taxon>Bacillati</taxon>
        <taxon>Bacillota</taxon>
        <taxon>Desulfuribacillia</taxon>
        <taxon>Desulfuribacillales</taxon>
        <taxon>Desulfuribacillaceae</taxon>
        <taxon>Desulfuribacillus</taxon>
    </lineage>
</organism>
<dbReference type="RefSeq" id="WP_069703140.1">
    <property type="nucleotide sequence ID" value="NZ_MJAT01000038.1"/>
</dbReference>
<evidence type="ECO:0000313" key="3">
    <source>
        <dbReference type="EMBL" id="OEH84427.1"/>
    </source>
</evidence>
<dbReference type="GO" id="GO:0003677">
    <property type="term" value="F:DNA binding"/>
    <property type="evidence" value="ECO:0007669"/>
    <property type="project" value="InterPro"/>
</dbReference>
<dbReference type="STRING" id="1390249.BHU72_09420"/>
<dbReference type="InterPro" id="IPR010996">
    <property type="entry name" value="HHH_MUS81"/>
</dbReference>
<dbReference type="AlphaFoldDB" id="A0A1E5L2V1"/>
<keyword evidence="4" id="KW-1185">Reference proteome</keyword>
<dbReference type="InterPro" id="IPR002054">
    <property type="entry name" value="DNA-dir_DNA_pol_X"/>
</dbReference>
<dbReference type="GO" id="GO:0003887">
    <property type="term" value="F:DNA-directed DNA polymerase activity"/>
    <property type="evidence" value="ECO:0007669"/>
    <property type="project" value="InterPro"/>
</dbReference>
<gene>
    <name evidence="3" type="ORF">BHU72_09420</name>
</gene>
<dbReference type="NCBIfam" id="NF006375">
    <property type="entry name" value="PRK08609.1"/>
    <property type="match status" value="1"/>
</dbReference>
<dbReference type="PANTHER" id="PTHR36928">
    <property type="entry name" value="PHOSPHATASE YCDX-RELATED"/>
    <property type="match status" value="1"/>
</dbReference>
<proteinExistence type="predicted"/>
<dbReference type="Proteomes" id="UP000095255">
    <property type="component" value="Unassembled WGS sequence"/>
</dbReference>
<dbReference type="SUPFAM" id="SSF89550">
    <property type="entry name" value="PHP domain-like"/>
    <property type="match status" value="1"/>
</dbReference>
<dbReference type="InterPro" id="IPR050243">
    <property type="entry name" value="PHP_phosphatase"/>
</dbReference>
<dbReference type="GO" id="GO:0008270">
    <property type="term" value="F:zinc ion binding"/>
    <property type="evidence" value="ECO:0007669"/>
    <property type="project" value="TreeGrafter"/>
</dbReference>
<feature type="domain" description="Polymerase/histidinol phosphatase N-terminal" evidence="1">
    <location>
        <begin position="327"/>
        <end position="406"/>
    </location>
</feature>
<dbReference type="Pfam" id="PF14520">
    <property type="entry name" value="HHH_5"/>
    <property type="match status" value="1"/>
</dbReference>
<evidence type="ECO:0000259" key="1">
    <source>
        <dbReference type="SMART" id="SM00481"/>
    </source>
</evidence>
<sequence>MDNYTIAWYLKEMAVLKELKGESDFKILAYRNAANTVESIRESIKDMSTTRRKQIPGIGEKIANIITEYIDTGTIQEYEQLLQETPPDFLKMLKIHGVGPKSIRLLHKKLGITTLDQLEAAARARKIRLIDGIGAKFEFKVITGIERLKNPPKEFNLGSVLPLAKSLEEIFQKQELVVQVSMAGEIRRRLDVIERIDLVISSEDPEQLMDEILKSPMIRTVIAKESEYCDVLLEYSLPVPIRFIFCAPNRFFYTLHERTGSLEYLNFAHTLANDKGIDLETEWESEEQIFNSIDMPFIPPEIREFTFIEEFKKGDFPKLVELSDIKGDLHMHSIYSDGVHTIEEMAQQARELGYEYIAITDHSQSLKIAKGLTVERWKKQQQEIQRLNKTWKDFYIFSGTEMDILPNRTLDFDDDFLHDVDLVVASIHTGFQQDRKQQTEKFITALESPYVDILAHPTGRLIAKRPGYDLDIDVVFAKAKETNTCLEINSSPDRLDLNAEHARKAVKEYGLVICINTDSHDKQSMLDMELGVSVARRAGLEAKDILNTRTRDEISQYIKRNHR</sequence>
<dbReference type="Gene3D" id="3.20.20.140">
    <property type="entry name" value="Metal-dependent hydrolases"/>
    <property type="match status" value="1"/>
</dbReference>
<dbReference type="Pfam" id="PF02811">
    <property type="entry name" value="PHP"/>
    <property type="match status" value="1"/>
</dbReference>
<dbReference type="InterPro" id="IPR003141">
    <property type="entry name" value="Pol/His_phosphatase_N"/>
</dbReference>
<dbReference type="SMART" id="SM00483">
    <property type="entry name" value="POLXc"/>
    <property type="match status" value="1"/>
</dbReference>
<dbReference type="OrthoDB" id="9808747at2"/>
<comment type="caution">
    <text evidence="3">The sequence shown here is derived from an EMBL/GenBank/DDBJ whole genome shotgun (WGS) entry which is preliminary data.</text>
</comment>
<dbReference type="Gene3D" id="1.10.150.20">
    <property type="entry name" value="5' to 3' exonuclease, C-terminal subdomain"/>
    <property type="match status" value="1"/>
</dbReference>
<dbReference type="FunFam" id="3.20.20.140:FF:000047">
    <property type="entry name" value="PHP domain-containing protein"/>
    <property type="match status" value="1"/>
</dbReference>
<dbReference type="InterPro" id="IPR027421">
    <property type="entry name" value="DNA_pol_lamdba_lyase_dom_sf"/>
</dbReference>
<evidence type="ECO:0000313" key="4">
    <source>
        <dbReference type="Proteomes" id="UP000095255"/>
    </source>
</evidence>
<accession>A0A1E5L2V1</accession>
<protein>
    <recommendedName>
        <fullName evidence="5">DNA-directed DNA polymerase</fullName>
    </recommendedName>
</protein>
<dbReference type="GO" id="GO:0042578">
    <property type="term" value="F:phosphoric ester hydrolase activity"/>
    <property type="evidence" value="ECO:0007669"/>
    <property type="project" value="TreeGrafter"/>
</dbReference>
<dbReference type="SUPFAM" id="SSF81301">
    <property type="entry name" value="Nucleotidyltransferase"/>
    <property type="match status" value="1"/>
</dbReference>
<dbReference type="Gene3D" id="1.10.150.110">
    <property type="entry name" value="DNA polymerase beta, N-terminal domain-like"/>
    <property type="match status" value="1"/>
</dbReference>
<dbReference type="PANTHER" id="PTHR36928:SF1">
    <property type="entry name" value="PHOSPHATASE YCDX-RELATED"/>
    <property type="match status" value="1"/>
</dbReference>
<name>A0A1E5L2V1_9FIRM</name>
<dbReference type="PIRSF" id="PIRSF005047">
    <property type="entry name" value="UCP005047_YshC"/>
    <property type="match status" value="1"/>
</dbReference>
<dbReference type="InterPro" id="IPR043519">
    <property type="entry name" value="NT_sf"/>
</dbReference>
<dbReference type="InterPro" id="IPR022311">
    <property type="entry name" value="PolX-like"/>
</dbReference>
<feature type="domain" description="DNA-directed DNA polymerase X" evidence="2">
    <location>
        <begin position="1"/>
        <end position="304"/>
    </location>
</feature>
<reference evidence="3 4" key="1">
    <citation type="submission" date="2016-09" db="EMBL/GenBank/DDBJ databases">
        <title>Desulfuribacillus arsenicus sp. nov., an obligately anaerobic, dissimilatory arsenic- and antimonate-reducing bacterium isolated from anoxic sediments.</title>
        <authorList>
            <person name="Abin C.A."/>
            <person name="Hollibaugh J.T."/>
        </authorList>
    </citation>
    <scope>NUCLEOTIDE SEQUENCE [LARGE SCALE GENOMIC DNA]</scope>
    <source>
        <strain evidence="3 4">MLFW-2</strain>
    </source>
</reference>
<evidence type="ECO:0008006" key="5">
    <source>
        <dbReference type="Google" id="ProtNLM"/>
    </source>
</evidence>
<evidence type="ECO:0000259" key="2">
    <source>
        <dbReference type="SMART" id="SM00483"/>
    </source>
</evidence>
<dbReference type="Gene3D" id="3.30.460.10">
    <property type="entry name" value="Beta Polymerase, domain 2"/>
    <property type="match status" value="1"/>
</dbReference>
<dbReference type="Pfam" id="PF14716">
    <property type="entry name" value="HHH_8"/>
    <property type="match status" value="1"/>
</dbReference>
<dbReference type="EMBL" id="MJAT01000038">
    <property type="protein sequence ID" value="OEH84427.1"/>
    <property type="molecule type" value="Genomic_DNA"/>
</dbReference>
<dbReference type="InterPro" id="IPR047967">
    <property type="entry name" value="PolX_PHP"/>
</dbReference>
<dbReference type="InterPro" id="IPR016195">
    <property type="entry name" value="Pol/histidinol_Pase-like"/>
</dbReference>
<dbReference type="SUPFAM" id="SSF47802">
    <property type="entry name" value="DNA polymerase beta, N-terminal domain-like"/>
    <property type="match status" value="1"/>
</dbReference>